<organism evidence="2 3">
    <name type="scientific">Candidatus Clostridium eludens</name>
    <dbReference type="NCBI Taxonomy" id="3381663"/>
    <lineage>
        <taxon>Bacteria</taxon>
        <taxon>Bacillati</taxon>
        <taxon>Bacillota</taxon>
        <taxon>Clostridia</taxon>
        <taxon>Eubacteriales</taxon>
        <taxon>Clostridiaceae</taxon>
        <taxon>Clostridium</taxon>
    </lineage>
</organism>
<dbReference type="RefSeq" id="WP_406793123.1">
    <property type="nucleotide sequence ID" value="NZ_JBJHZX010000024.1"/>
</dbReference>
<sequence>MSECYDAELCGEKHKTLDNKVDDHETWLKKHDDEISAIKQDNRENHTEIKNLIKKMDTFITVIMWGLGIFVTVSLFFIGILLKR</sequence>
<name>A0ABW8SPC4_9CLOT</name>
<keyword evidence="3" id="KW-1185">Reference proteome</keyword>
<gene>
    <name evidence="2" type="ORF">ACJDU8_15840</name>
</gene>
<evidence type="ECO:0000256" key="1">
    <source>
        <dbReference type="SAM" id="Phobius"/>
    </source>
</evidence>
<evidence type="ECO:0000313" key="3">
    <source>
        <dbReference type="Proteomes" id="UP001623660"/>
    </source>
</evidence>
<reference evidence="2 3" key="1">
    <citation type="submission" date="2024-11" db="EMBL/GenBank/DDBJ databases">
        <authorList>
            <person name="Heng Y.C."/>
            <person name="Lim A.C.H."/>
            <person name="Lee J.K.Y."/>
            <person name="Kittelmann S."/>
        </authorList>
    </citation>
    <scope>NUCLEOTIDE SEQUENCE [LARGE SCALE GENOMIC DNA]</scope>
    <source>
        <strain evidence="2 3">WILCCON 0269</strain>
    </source>
</reference>
<protein>
    <submittedName>
        <fullName evidence="2">Hemolysin XhlA family protein</fullName>
    </submittedName>
</protein>
<accession>A0ABW8SPC4</accession>
<dbReference type="EMBL" id="JBJHZX010000024">
    <property type="protein sequence ID" value="MFL0197019.1"/>
    <property type="molecule type" value="Genomic_DNA"/>
</dbReference>
<keyword evidence="1" id="KW-0812">Transmembrane</keyword>
<dbReference type="Proteomes" id="UP001623660">
    <property type="component" value="Unassembled WGS sequence"/>
</dbReference>
<dbReference type="Pfam" id="PF10779">
    <property type="entry name" value="XhlA"/>
    <property type="match status" value="1"/>
</dbReference>
<keyword evidence="1" id="KW-1133">Transmembrane helix</keyword>
<evidence type="ECO:0000313" key="2">
    <source>
        <dbReference type="EMBL" id="MFL0197019.1"/>
    </source>
</evidence>
<comment type="caution">
    <text evidence="2">The sequence shown here is derived from an EMBL/GenBank/DDBJ whole genome shotgun (WGS) entry which is preliminary data.</text>
</comment>
<keyword evidence="1" id="KW-0472">Membrane</keyword>
<feature type="transmembrane region" description="Helical" evidence="1">
    <location>
        <begin position="59"/>
        <end position="82"/>
    </location>
</feature>
<dbReference type="InterPro" id="IPR019715">
    <property type="entry name" value="Haemolysin_XhlA"/>
</dbReference>
<proteinExistence type="predicted"/>